<reference evidence="1 2" key="1">
    <citation type="journal article" date="2023" name="Mol. Ecol. Resour.">
        <title>Chromosome-level genome assembly of a triploid poplar Populus alba 'Berolinensis'.</title>
        <authorList>
            <person name="Chen S."/>
            <person name="Yu Y."/>
            <person name="Wang X."/>
            <person name="Wang S."/>
            <person name="Zhang T."/>
            <person name="Zhou Y."/>
            <person name="He R."/>
            <person name="Meng N."/>
            <person name="Wang Y."/>
            <person name="Liu W."/>
            <person name="Liu Z."/>
            <person name="Liu J."/>
            <person name="Guo Q."/>
            <person name="Huang H."/>
            <person name="Sederoff R.R."/>
            <person name="Wang G."/>
            <person name="Qu G."/>
            <person name="Chen S."/>
        </authorList>
    </citation>
    <scope>NUCLEOTIDE SEQUENCE [LARGE SCALE GENOMIC DNA]</scope>
    <source>
        <strain evidence="1">SC-2020</strain>
    </source>
</reference>
<name>A0AAD6RSP5_9ROSI</name>
<dbReference type="EMBL" id="JAQIZT010000001">
    <property type="protein sequence ID" value="KAJ7014339.1"/>
    <property type="molecule type" value="Genomic_DNA"/>
</dbReference>
<dbReference type="AlphaFoldDB" id="A0AAD6RSP5"/>
<protein>
    <submittedName>
        <fullName evidence="1">Uncharacterized protein</fullName>
    </submittedName>
</protein>
<accession>A0AAD6RSP5</accession>
<evidence type="ECO:0000313" key="1">
    <source>
        <dbReference type="EMBL" id="KAJ7014339.1"/>
    </source>
</evidence>
<dbReference type="Proteomes" id="UP001164929">
    <property type="component" value="Chromosome 1"/>
</dbReference>
<keyword evidence="2" id="KW-1185">Reference proteome</keyword>
<evidence type="ECO:0000313" key="2">
    <source>
        <dbReference type="Proteomes" id="UP001164929"/>
    </source>
</evidence>
<organism evidence="1 2">
    <name type="scientific">Populus alba x Populus x berolinensis</name>
    <dbReference type="NCBI Taxonomy" id="444605"/>
    <lineage>
        <taxon>Eukaryota</taxon>
        <taxon>Viridiplantae</taxon>
        <taxon>Streptophyta</taxon>
        <taxon>Embryophyta</taxon>
        <taxon>Tracheophyta</taxon>
        <taxon>Spermatophyta</taxon>
        <taxon>Magnoliopsida</taxon>
        <taxon>eudicotyledons</taxon>
        <taxon>Gunneridae</taxon>
        <taxon>Pentapetalae</taxon>
        <taxon>rosids</taxon>
        <taxon>fabids</taxon>
        <taxon>Malpighiales</taxon>
        <taxon>Salicaceae</taxon>
        <taxon>Saliceae</taxon>
        <taxon>Populus</taxon>
    </lineage>
</organism>
<comment type="caution">
    <text evidence="1">The sequence shown here is derived from an EMBL/GenBank/DDBJ whole genome shotgun (WGS) entry which is preliminary data.</text>
</comment>
<gene>
    <name evidence="1" type="ORF">NC653_003833</name>
</gene>
<sequence>MGFVAVPCGDQNRCLALAHGFGNLKALRFEKLKWSCPFQESRASVADATARSQ</sequence>
<proteinExistence type="predicted"/>